<keyword evidence="2" id="KW-0540">Nuclease</keyword>
<gene>
    <name evidence="2" type="ORF">H9807_08270</name>
</gene>
<evidence type="ECO:0000313" key="2">
    <source>
        <dbReference type="EMBL" id="HIZ92095.1"/>
    </source>
</evidence>
<dbReference type="AlphaFoldDB" id="A0A9D2H0F1"/>
<dbReference type="InterPro" id="IPR018633">
    <property type="entry name" value="DUF2357"/>
</dbReference>
<accession>A0A9D2H0F1</accession>
<protein>
    <submittedName>
        <fullName evidence="2">Restriction endonuclease-like protein</fullName>
    </submittedName>
</protein>
<dbReference type="GO" id="GO:0004519">
    <property type="term" value="F:endonuclease activity"/>
    <property type="evidence" value="ECO:0007669"/>
    <property type="project" value="UniProtKB-KW"/>
</dbReference>
<reference evidence="2" key="1">
    <citation type="journal article" date="2021" name="PeerJ">
        <title>Extensive microbial diversity within the chicken gut microbiome revealed by metagenomics and culture.</title>
        <authorList>
            <person name="Gilroy R."/>
            <person name="Ravi A."/>
            <person name="Getino M."/>
            <person name="Pursley I."/>
            <person name="Horton D.L."/>
            <person name="Alikhan N.F."/>
            <person name="Baker D."/>
            <person name="Gharbi K."/>
            <person name="Hall N."/>
            <person name="Watson M."/>
            <person name="Adriaenssens E.M."/>
            <person name="Foster-Nyarko E."/>
            <person name="Jarju S."/>
            <person name="Secka A."/>
            <person name="Antonio M."/>
            <person name="Oren A."/>
            <person name="Chaudhuri R.R."/>
            <person name="La Ragione R."/>
            <person name="Hildebrand F."/>
            <person name="Pallen M.J."/>
        </authorList>
    </citation>
    <scope>NUCLEOTIDE SEQUENCE</scope>
    <source>
        <strain evidence="2">CHK118-2852</strain>
    </source>
</reference>
<keyword evidence="2" id="KW-0255">Endonuclease</keyword>
<feature type="domain" description="DUF2357" evidence="1">
    <location>
        <begin position="113"/>
        <end position="353"/>
    </location>
</feature>
<reference evidence="2" key="2">
    <citation type="submission" date="2021-04" db="EMBL/GenBank/DDBJ databases">
        <authorList>
            <person name="Gilroy R."/>
        </authorList>
    </citation>
    <scope>NUCLEOTIDE SEQUENCE</scope>
    <source>
        <strain evidence="2">CHK118-2852</strain>
    </source>
</reference>
<dbReference type="Proteomes" id="UP000824108">
    <property type="component" value="Unassembled WGS sequence"/>
</dbReference>
<evidence type="ECO:0000259" key="1">
    <source>
        <dbReference type="Pfam" id="PF09823"/>
    </source>
</evidence>
<dbReference type="EMBL" id="DXAV01000068">
    <property type="protein sequence ID" value="HIZ92095.1"/>
    <property type="molecule type" value="Genomic_DNA"/>
</dbReference>
<keyword evidence="2" id="KW-0378">Hydrolase</keyword>
<sequence length="757" mass="89040">MEALLKLEHTDFELLVSCNSYERIFRKAASCMRVTPDSEALKSYYTWNDESAVLTYKGKQIEQGSYAPSAFFENTDYQYWIRFKTKVKNAYIDTHLRSVSEGFSFNEDAQVLYGHINYANDIGRADLKIVYKSPEKGRIIFIFSYDVLSTKLDYHSDLKHIVHDIEEEYRMLSIDFLRRTHHAFKEKPQGGTPDIIWWNVFKDINEEFIHAVKVVIDRPHHRMKHRETYCRADKLKHLTPKLETELAEHRTEHQRLYRTEVPHMNNDTYENRFLKYAVKSVTQKFVELKHRILENYPMDSNVKFCDKITQVEEELKRLVHHPFFRTVGHFKGLEQESLTLKQGTGYTQIYRIWLLLTCSYDLEEGIRSLELKDIATLYEIWCFIQVKNLVKSILKEKNLQVNNQSRIELNKHFTYALPQGQKSKIIFSRMTLDGDSVELAEVIYNPKESKTDNNNETSIDHTYSFTVPQKPDIVLQLTRHDIETGFKLTYLFDAKYRIGQSDTNGPDIPPNDAINQMHRYRDALYYDPKQEGLPIKKEVLGGYILFPGNGTDEEVAKTEFYRSIEKVNIGAFPLRPNNEKSSSLLKDFLHSLIWKQPTIQILQDVKAQKGTNLTLEKSGTILAVTIFENGQREYFQKFIDREKEIEYYFGKITASNKLSQLNFQKYDFFVPVIRGQIRDIYQIAFSSIRYRKDLPHIHDKTIAEDDVRVVMKLVKPSYLVGNKKFISLQSSLFPPRRWGFKEFVSVRELLNYTIQQS</sequence>
<comment type="caution">
    <text evidence="2">The sequence shown here is derived from an EMBL/GenBank/DDBJ whole genome shotgun (WGS) entry which is preliminary data.</text>
</comment>
<dbReference type="Pfam" id="PF04411">
    <property type="entry name" value="PDDEXK_7"/>
    <property type="match status" value="1"/>
</dbReference>
<proteinExistence type="predicted"/>
<dbReference type="InterPro" id="IPR007505">
    <property type="entry name" value="PDDEXK_7"/>
</dbReference>
<organism evidence="2 3">
    <name type="scientific">Candidatus Bacteroides merdavium</name>
    <dbReference type="NCBI Taxonomy" id="2838472"/>
    <lineage>
        <taxon>Bacteria</taxon>
        <taxon>Pseudomonadati</taxon>
        <taxon>Bacteroidota</taxon>
        <taxon>Bacteroidia</taxon>
        <taxon>Bacteroidales</taxon>
        <taxon>Bacteroidaceae</taxon>
        <taxon>Bacteroides</taxon>
    </lineage>
</organism>
<name>A0A9D2H0F1_9BACE</name>
<evidence type="ECO:0000313" key="3">
    <source>
        <dbReference type="Proteomes" id="UP000824108"/>
    </source>
</evidence>
<dbReference type="Pfam" id="PF09823">
    <property type="entry name" value="DUF2357"/>
    <property type="match status" value="1"/>
</dbReference>